<comment type="caution">
    <text evidence="1">The sequence shown here is derived from an EMBL/GenBank/DDBJ whole genome shotgun (WGS) entry which is preliminary data.</text>
</comment>
<dbReference type="EMBL" id="QJKJ01006095">
    <property type="protein sequence ID" value="RDX87935.1"/>
    <property type="molecule type" value="Genomic_DNA"/>
</dbReference>
<reference evidence="1" key="1">
    <citation type="submission" date="2018-05" db="EMBL/GenBank/DDBJ databases">
        <title>Draft genome of Mucuna pruriens seed.</title>
        <authorList>
            <person name="Nnadi N.E."/>
            <person name="Vos R."/>
            <person name="Hasami M.H."/>
            <person name="Devisetty U.K."/>
            <person name="Aguiy J.C."/>
        </authorList>
    </citation>
    <scope>NUCLEOTIDE SEQUENCE [LARGE SCALE GENOMIC DNA]</scope>
    <source>
        <strain evidence="1">JCA_2017</strain>
    </source>
</reference>
<proteinExistence type="predicted"/>
<evidence type="ECO:0000313" key="1">
    <source>
        <dbReference type="EMBL" id="RDX87935.1"/>
    </source>
</evidence>
<sequence length="81" mass="9417">MKRSRNEFAIIAIYVDDINIIRTLEELPKIKNCLKKKCEVKDLSNTKYLEVSKDSFRHQGNDGELLGSKVPYLSAIRELIY</sequence>
<organism evidence="1 2">
    <name type="scientific">Mucuna pruriens</name>
    <name type="common">Velvet bean</name>
    <name type="synonym">Dolichos pruriens</name>
    <dbReference type="NCBI Taxonomy" id="157652"/>
    <lineage>
        <taxon>Eukaryota</taxon>
        <taxon>Viridiplantae</taxon>
        <taxon>Streptophyta</taxon>
        <taxon>Embryophyta</taxon>
        <taxon>Tracheophyta</taxon>
        <taxon>Spermatophyta</taxon>
        <taxon>Magnoliopsida</taxon>
        <taxon>eudicotyledons</taxon>
        <taxon>Gunneridae</taxon>
        <taxon>Pentapetalae</taxon>
        <taxon>rosids</taxon>
        <taxon>fabids</taxon>
        <taxon>Fabales</taxon>
        <taxon>Fabaceae</taxon>
        <taxon>Papilionoideae</taxon>
        <taxon>50 kb inversion clade</taxon>
        <taxon>NPAAA clade</taxon>
        <taxon>indigoferoid/millettioid clade</taxon>
        <taxon>Phaseoleae</taxon>
        <taxon>Mucuna</taxon>
    </lineage>
</organism>
<dbReference type="Proteomes" id="UP000257109">
    <property type="component" value="Unassembled WGS sequence"/>
</dbReference>
<keyword evidence="2" id="KW-1185">Reference proteome</keyword>
<gene>
    <name evidence="1" type="ORF">CR513_30534</name>
</gene>
<dbReference type="AlphaFoldDB" id="A0A371GBM8"/>
<evidence type="ECO:0000313" key="2">
    <source>
        <dbReference type="Proteomes" id="UP000257109"/>
    </source>
</evidence>
<name>A0A371GBM8_MUCPR</name>
<evidence type="ECO:0008006" key="3">
    <source>
        <dbReference type="Google" id="ProtNLM"/>
    </source>
</evidence>
<protein>
    <recommendedName>
        <fullName evidence="3">Reverse transcriptase Ty1/copia-type domain-containing protein</fullName>
    </recommendedName>
</protein>
<accession>A0A371GBM8</accession>
<feature type="non-terminal residue" evidence="1">
    <location>
        <position position="1"/>
    </location>
</feature>